<gene>
    <name evidence="1" type="ORF">BP6252_10327</name>
</gene>
<evidence type="ECO:0000313" key="2">
    <source>
        <dbReference type="Proteomes" id="UP000256645"/>
    </source>
</evidence>
<reference evidence="1 2" key="1">
    <citation type="journal article" date="2018" name="IMA Fungus">
        <title>IMA Genome-F 9: Draft genome sequence of Annulohypoxylon stygium, Aspergillus mulundensis, Berkeleyomyces basicola (syn. Thielaviopsis basicola), Ceratocystis smalleyi, two Cercospora beticola strains, Coleophoma cylindrospora, Fusarium fracticaudum, Phialophora cf. hyalina, and Morchella septimelata.</title>
        <authorList>
            <person name="Wingfield B.D."/>
            <person name="Bills G.F."/>
            <person name="Dong Y."/>
            <person name="Huang W."/>
            <person name="Nel W.J."/>
            <person name="Swalarsk-Parry B.S."/>
            <person name="Vaghefi N."/>
            <person name="Wilken P.M."/>
            <person name="An Z."/>
            <person name="de Beer Z.W."/>
            <person name="De Vos L."/>
            <person name="Chen L."/>
            <person name="Duong T.A."/>
            <person name="Gao Y."/>
            <person name="Hammerbacher A."/>
            <person name="Kikkert J.R."/>
            <person name="Li Y."/>
            <person name="Li H."/>
            <person name="Li K."/>
            <person name="Li Q."/>
            <person name="Liu X."/>
            <person name="Ma X."/>
            <person name="Naidoo K."/>
            <person name="Pethybridge S.J."/>
            <person name="Sun J."/>
            <person name="Steenkamp E.T."/>
            <person name="van der Nest M.A."/>
            <person name="van Wyk S."/>
            <person name="Wingfield M.J."/>
            <person name="Xiong C."/>
            <person name="Yue Q."/>
            <person name="Zhang X."/>
        </authorList>
    </citation>
    <scope>NUCLEOTIDE SEQUENCE [LARGE SCALE GENOMIC DNA]</scope>
    <source>
        <strain evidence="1 2">BP6252</strain>
    </source>
</reference>
<evidence type="ECO:0000313" key="1">
    <source>
        <dbReference type="EMBL" id="RDW64676.1"/>
    </source>
</evidence>
<dbReference type="AlphaFoldDB" id="A0A3D8QS73"/>
<name>A0A3D8QS73_9HELO</name>
<accession>A0A3D8QS73</accession>
<comment type="caution">
    <text evidence="1">The sequence shown here is derived from an EMBL/GenBank/DDBJ whole genome shotgun (WGS) entry which is preliminary data.</text>
</comment>
<organism evidence="1 2">
    <name type="scientific">Coleophoma cylindrospora</name>
    <dbReference type="NCBI Taxonomy" id="1849047"/>
    <lineage>
        <taxon>Eukaryota</taxon>
        <taxon>Fungi</taxon>
        <taxon>Dikarya</taxon>
        <taxon>Ascomycota</taxon>
        <taxon>Pezizomycotina</taxon>
        <taxon>Leotiomycetes</taxon>
        <taxon>Helotiales</taxon>
        <taxon>Dermateaceae</taxon>
        <taxon>Coleophoma</taxon>
    </lineage>
</organism>
<sequence>MAANTTTATKPQRGYKWISKEIEHLDPYKDYEQIYRLATSYGPNDFMNNLFYTLIFPNFIVTDHGASVVWRENGGKILGRATARMEDTESANSTWWWYGPSDPRCQKSVESINKLHANLAKQYPGVFSHNEDYIYTLAFSAIFMHRFRLRIGLSGFSGKMKIASHLFMKDLSLLFFSEGRKPLYDFPESFDCCVKFCEDYESLEHPGSEQGHLCAMAIYEHFAFRWFPPSLRGLGRSVPISLSLPSTLKAHRIPPVHPVLKSIILFLAGVFFWLADNVLPDPKEAHFANVEALSKDGKDQRLEEHRKIDRVFPAYFAEKESRDPAWGGCPYHLELKTFGGREAKVMSD</sequence>
<protein>
    <recommendedName>
        <fullName evidence="3">ER-bound oxygenase mpaB/mpaB'/Rubber oxygenase catalytic domain-containing protein</fullName>
    </recommendedName>
</protein>
<dbReference type="STRING" id="1849047.A0A3D8QS73"/>
<dbReference type="OrthoDB" id="2821871at2759"/>
<dbReference type="Proteomes" id="UP000256645">
    <property type="component" value="Unassembled WGS sequence"/>
</dbReference>
<proteinExistence type="predicted"/>
<keyword evidence="2" id="KW-1185">Reference proteome</keyword>
<dbReference type="EMBL" id="PDLM01000012">
    <property type="protein sequence ID" value="RDW64676.1"/>
    <property type="molecule type" value="Genomic_DNA"/>
</dbReference>
<evidence type="ECO:0008006" key="3">
    <source>
        <dbReference type="Google" id="ProtNLM"/>
    </source>
</evidence>